<gene>
    <name evidence="1" type="ORF">R2E43_00075</name>
</gene>
<keyword evidence="2" id="KW-1185">Reference proteome</keyword>
<evidence type="ECO:0000313" key="2">
    <source>
        <dbReference type="Proteomes" id="UP001303608"/>
    </source>
</evidence>
<proteinExistence type="predicted"/>
<protein>
    <submittedName>
        <fullName evidence="1">Uncharacterized protein</fullName>
    </submittedName>
</protein>
<accession>A0ACD4WDU9</accession>
<dbReference type="Proteomes" id="UP001303608">
    <property type="component" value="Chromosome"/>
</dbReference>
<sequence>MGQEVVEAVVADDSAAGHLIDRLMFHQRVLDPPTGGLQQQIGTGLGARPYGVAQEAQAGVAIDLPAMLRPFKRFGQRTEARRHPGVRLAVLQAPKESFVAVPGGEVLGLGPVERPAGQPAFPASCSGVVPDEYAS</sequence>
<reference evidence="1" key="1">
    <citation type="submission" date="2023-10" db="EMBL/GenBank/DDBJ databases">
        <title>The genome sequence of Streptomyces violaceoruber CGMCC 4.1801.</title>
        <authorList>
            <person name="Mo P."/>
        </authorList>
    </citation>
    <scope>NUCLEOTIDE SEQUENCE</scope>
    <source>
        <strain evidence="1">CGMCC 4.1801</strain>
    </source>
</reference>
<organism evidence="1 2">
    <name type="scientific">Streptomyces violaceoruber</name>
    <dbReference type="NCBI Taxonomy" id="1935"/>
    <lineage>
        <taxon>Bacteria</taxon>
        <taxon>Bacillati</taxon>
        <taxon>Actinomycetota</taxon>
        <taxon>Actinomycetes</taxon>
        <taxon>Kitasatosporales</taxon>
        <taxon>Streptomycetaceae</taxon>
        <taxon>Streptomyces</taxon>
        <taxon>Streptomyces violaceoruber group</taxon>
    </lineage>
</organism>
<evidence type="ECO:0000313" key="1">
    <source>
        <dbReference type="EMBL" id="WOY95930.1"/>
    </source>
</evidence>
<name>A0ACD4WDU9_STRVN</name>
<dbReference type="EMBL" id="CP137734">
    <property type="protein sequence ID" value="WOY95930.1"/>
    <property type="molecule type" value="Genomic_DNA"/>
</dbReference>